<dbReference type="OrthoDB" id="4161683at2759"/>
<accession>A0A178ZID1</accession>
<proteinExistence type="predicted"/>
<dbReference type="AlphaFoldDB" id="A0A178ZID1"/>
<organism evidence="2 3">
    <name type="scientific">Fonsecaea erecta</name>
    <dbReference type="NCBI Taxonomy" id="1367422"/>
    <lineage>
        <taxon>Eukaryota</taxon>
        <taxon>Fungi</taxon>
        <taxon>Dikarya</taxon>
        <taxon>Ascomycota</taxon>
        <taxon>Pezizomycotina</taxon>
        <taxon>Eurotiomycetes</taxon>
        <taxon>Chaetothyriomycetidae</taxon>
        <taxon>Chaetothyriales</taxon>
        <taxon>Herpotrichiellaceae</taxon>
        <taxon>Fonsecaea</taxon>
    </lineage>
</organism>
<evidence type="ECO:0000313" key="3">
    <source>
        <dbReference type="Proteomes" id="UP000078343"/>
    </source>
</evidence>
<dbReference type="RefSeq" id="XP_018692769.1">
    <property type="nucleotide sequence ID" value="XM_018838209.1"/>
</dbReference>
<dbReference type="GeneID" id="30010868"/>
<name>A0A178ZID1_9EURO</name>
<reference evidence="2 3" key="1">
    <citation type="submission" date="2016-04" db="EMBL/GenBank/DDBJ databases">
        <title>Draft genome of Fonsecaea erecta CBS 125763.</title>
        <authorList>
            <person name="Weiss V.A."/>
            <person name="Vicente V.A."/>
            <person name="Raittz R.T."/>
            <person name="Moreno L.F."/>
            <person name="De Souza E.M."/>
            <person name="Pedrosa F.O."/>
            <person name="Steffens M.B."/>
            <person name="Faoro H."/>
            <person name="Tadra-Sfeir M.Z."/>
            <person name="Najafzadeh M.J."/>
            <person name="Felipe M.S."/>
            <person name="Teixeira M."/>
            <person name="Sun J."/>
            <person name="Xi L."/>
            <person name="Gomes R."/>
            <person name="De Azevedo C.M."/>
            <person name="Salgado C.G."/>
            <person name="Da Silva M.B."/>
            <person name="Nascimento M.F."/>
            <person name="Queiroz-Telles F."/>
            <person name="Attili D.S."/>
            <person name="Gorbushina A."/>
        </authorList>
    </citation>
    <scope>NUCLEOTIDE SEQUENCE [LARGE SCALE GENOMIC DNA]</scope>
    <source>
        <strain evidence="2 3">CBS 125763</strain>
    </source>
</reference>
<comment type="caution">
    <text evidence="2">The sequence shown here is derived from an EMBL/GenBank/DDBJ whole genome shotgun (WGS) entry which is preliminary data.</text>
</comment>
<evidence type="ECO:0000256" key="1">
    <source>
        <dbReference type="SAM" id="MobiDB-lite"/>
    </source>
</evidence>
<feature type="region of interest" description="Disordered" evidence="1">
    <location>
        <begin position="84"/>
        <end position="115"/>
    </location>
</feature>
<sequence>MLSLPRPTSFRGLIFLVAAYDLLLKRVTTYILPWMATNTALPDSLSLWAPGSHQTFTHHAFLCLSLNFAVWLYDPVTEFEREDTAIDTNDDIDRGYDADTESCYDGQGSEEEEEDRCPDNVTRVTDVNVNVNAMETPQQHPDYFCSRRIDHLGRRNAWDWTNIPTHPVNDDGHQKH</sequence>
<dbReference type="EMBL" id="LVYI01000005">
    <property type="protein sequence ID" value="OAP59402.1"/>
    <property type="molecule type" value="Genomic_DNA"/>
</dbReference>
<feature type="compositionally biased region" description="Acidic residues" evidence="1">
    <location>
        <begin position="98"/>
        <end position="115"/>
    </location>
</feature>
<keyword evidence="3" id="KW-1185">Reference proteome</keyword>
<gene>
    <name evidence="2" type="ORF">AYL99_06700</name>
</gene>
<protein>
    <submittedName>
        <fullName evidence="2">Uncharacterized protein</fullName>
    </submittedName>
</protein>
<evidence type="ECO:0000313" key="2">
    <source>
        <dbReference type="EMBL" id="OAP59402.1"/>
    </source>
</evidence>
<dbReference type="Proteomes" id="UP000078343">
    <property type="component" value="Unassembled WGS sequence"/>
</dbReference>